<keyword evidence="2 5" id="KW-0328">Glycosyltransferase</keyword>
<dbReference type="InterPro" id="IPR050834">
    <property type="entry name" value="Glycosyltransf_2"/>
</dbReference>
<protein>
    <submittedName>
        <fullName evidence="5">Glycosyltransferase</fullName>
        <ecNumber evidence="5">2.4.-.-</ecNumber>
    </submittedName>
</protein>
<evidence type="ECO:0000256" key="1">
    <source>
        <dbReference type="ARBA" id="ARBA00006739"/>
    </source>
</evidence>
<dbReference type="PANTHER" id="PTHR43685:SF5">
    <property type="entry name" value="GLYCOSYLTRANSFERASE EPSE-RELATED"/>
    <property type="match status" value="1"/>
</dbReference>
<dbReference type="GO" id="GO:0016757">
    <property type="term" value="F:glycosyltransferase activity"/>
    <property type="evidence" value="ECO:0007669"/>
    <property type="project" value="UniProtKB-KW"/>
</dbReference>
<dbReference type="InterPro" id="IPR001173">
    <property type="entry name" value="Glyco_trans_2-like"/>
</dbReference>
<proteinExistence type="inferred from homology"/>
<dbReference type="EC" id="2.4.-.-" evidence="5"/>
<sequence>MREARNHSAGASRVVVLLATHNGLRFLPQQVDSILAQEGVAVSIVALDDASTDGTAQWLVDRAADDARITVLPDDGTGGSSAKNFARLIQRVDVPDDTLVAFADQDDVWLPGKLARHASLIAEGVDGVSSSVTSFTAEGDRTLVRKDYPQRELDYLLESPGPGCTFLITPRLLRLTAEVLRDSPDARAVDFHDSLIYAVARGRGWRWRIDGWPSVDYRQHGGNVMGSNVGLAAARERLRLIREHWLRQHSTHLTRVALHVAPEGPGRAELARILSLLTTPGARSRFALARESRRLRRRPRDQRIIGLLITIGIW</sequence>
<comment type="similarity">
    <text evidence="1">Belongs to the glycosyltransferase 2 family.</text>
</comment>
<evidence type="ECO:0000313" key="6">
    <source>
        <dbReference type="Proteomes" id="UP001241072"/>
    </source>
</evidence>
<accession>A0ABT9BJB3</accession>
<reference evidence="5 6" key="1">
    <citation type="submission" date="2023-07" db="EMBL/GenBank/DDBJ databases">
        <title>Protaetiibacter sp. nov WY-16 isolated from soil.</title>
        <authorList>
            <person name="Liu B."/>
            <person name="Wan Y."/>
        </authorList>
    </citation>
    <scope>NUCLEOTIDE SEQUENCE [LARGE SCALE GENOMIC DNA]</scope>
    <source>
        <strain evidence="5 6">WY-16</strain>
    </source>
</reference>
<organism evidence="5 6">
    <name type="scientific">Antiquaquibacter soli</name>
    <dbReference type="NCBI Taxonomy" id="3064523"/>
    <lineage>
        <taxon>Bacteria</taxon>
        <taxon>Bacillati</taxon>
        <taxon>Actinomycetota</taxon>
        <taxon>Actinomycetes</taxon>
        <taxon>Micrococcales</taxon>
        <taxon>Microbacteriaceae</taxon>
        <taxon>Antiquaquibacter</taxon>
    </lineage>
</organism>
<evidence type="ECO:0000256" key="2">
    <source>
        <dbReference type="ARBA" id="ARBA00022676"/>
    </source>
</evidence>
<keyword evidence="6" id="KW-1185">Reference proteome</keyword>
<dbReference type="EMBL" id="JAUQUB010000001">
    <property type="protein sequence ID" value="MDO7881115.1"/>
    <property type="molecule type" value="Genomic_DNA"/>
</dbReference>
<name>A0ABT9BJB3_9MICO</name>
<dbReference type="SUPFAM" id="SSF53448">
    <property type="entry name" value="Nucleotide-diphospho-sugar transferases"/>
    <property type="match status" value="1"/>
</dbReference>
<dbReference type="Gene3D" id="3.90.550.10">
    <property type="entry name" value="Spore Coat Polysaccharide Biosynthesis Protein SpsA, Chain A"/>
    <property type="match status" value="1"/>
</dbReference>
<dbReference type="Proteomes" id="UP001241072">
    <property type="component" value="Unassembled WGS sequence"/>
</dbReference>
<feature type="domain" description="Glycosyltransferase 2-like" evidence="4">
    <location>
        <begin position="16"/>
        <end position="147"/>
    </location>
</feature>
<dbReference type="InterPro" id="IPR029044">
    <property type="entry name" value="Nucleotide-diphossugar_trans"/>
</dbReference>
<dbReference type="RefSeq" id="WP_305001530.1">
    <property type="nucleotide sequence ID" value="NZ_JAUQUB010000001.1"/>
</dbReference>
<dbReference type="Pfam" id="PF00535">
    <property type="entry name" value="Glycos_transf_2"/>
    <property type="match status" value="1"/>
</dbReference>
<evidence type="ECO:0000259" key="4">
    <source>
        <dbReference type="Pfam" id="PF00535"/>
    </source>
</evidence>
<evidence type="ECO:0000313" key="5">
    <source>
        <dbReference type="EMBL" id="MDO7881115.1"/>
    </source>
</evidence>
<comment type="caution">
    <text evidence="5">The sequence shown here is derived from an EMBL/GenBank/DDBJ whole genome shotgun (WGS) entry which is preliminary data.</text>
</comment>
<gene>
    <name evidence="5" type="ORF">Q5716_02630</name>
</gene>
<dbReference type="PANTHER" id="PTHR43685">
    <property type="entry name" value="GLYCOSYLTRANSFERASE"/>
    <property type="match status" value="1"/>
</dbReference>
<keyword evidence="3 5" id="KW-0808">Transferase</keyword>
<evidence type="ECO:0000256" key="3">
    <source>
        <dbReference type="ARBA" id="ARBA00022679"/>
    </source>
</evidence>